<protein>
    <submittedName>
        <fullName evidence="1">Uncharacterized protein</fullName>
    </submittedName>
</protein>
<gene>
    <name evidence="1" type="ORF">R3I93_017405</name>
</gene>
<dbReference type="AlphaFoldDB" id="A0AAN9CK66"/>
<sequence length="56" mass="6556">MMQYKCFPPKASSSPPKATMTYSTEVLSIKTLKRRCLDRLRDFIYSPETPKKLKKD</sequence>
<comment type="caution">
    <text evidence="1">The sequence shown here is derived from an EMBL/GenBank/DDBJ whole genome shotgun (WGS) entry which is preliminary data.</text>
</comment>
<keyword evidence="2" id="KW-1185">Reference proteome</keyword>
<reference evidence="1 2" key="1">
    <citation type="submission" date="2024-02" db="EMBL/GenBank/DDBJ databases">
        <title>Chromosome-level genome assembly of the Eurasian Minnow (Phoxinus phoxinus).</title>
        <authorList>
            <person name="Oriowo T.O."/>
            <person name="Martin S."/>
            <person name="Stange M."/>
            <person name="Chrysostomakis Y."/>
            <person name="Brown T."/>
            <person name="Winkler S."/>
            <person name="Kukowka S."/>
            <person name="Myers E.W."/>
            <person name="Bohne A."/>
        </authorList>
    </citation>
    <scope>NUCLEOTIDE SEQUENCE [LARGE SCALE GENOMIC DNA]</scope>
    <source>
        <strain evidence="1">ZFMK-TIS-60720</strain>
        <tissue evidence="1">Whole Organism</tissue>
    </source>
</reference>
<proteinExistence type="predicted"/>
<name>A0AAN9CK66_9TELE</name>
<dbReference type="Proteomes" id="UP001364617">
    <property type="component" value="Unassembled WGS sequence"/>
</dbReference>
<organism evidence="1 2">
    <name type="scientific">Phoxinus phoxinus</name>
    <name type="common">Eurasian minnow</name>
    <dbReference type="NCBI Taxonomy" id="58324"/>
    <lineage>
        <taxon>Eukaryota</taxon>
        <taxon>Metazoa</taxon>
        <taxon>Chordata</taxon>
        <taxon>Craniata</taxon>
        <taxon>Vertebrata</taxon>
        <taxon>Euteleostomi</taxon>
        <taxon>Actinopterygii</taxon>
        <taxon>Neopterygii</taxon>
        <taxon>Teleostei</taxon>
        <taxon>Ostariophysi</taxon>
        <taxon>Cypriniformes</taxon>
        <taxon>Leuciscidae</taxon>
        <taxon>Phoxininae</taxon>
        <taxon>Phoxinus</taxon>
    </lineage>
</organism>
<evidence type="ECO:0000313" key="1">
    <source>
        <dbReference type="EMBL" id="KAK7137307.1"/>
    </source>
</evidence>
<accession>A0AAN9CK66</accession>
<dbReference type="EMBL" id="JAYKXH010000018">
    <property type="protein sequence ID" value="KAK7137307.1"/>
    <property type="molecule type" value="Genomic_DNA"/>
</dbReference>
<evidence type="ECO:0000313" key="2">
    <source>
        <dbReference type="Proteomes" id="UP001364617"/>
    </source>
</evidence>